<dbReference type="PANTHER" id="PTHR10906">
    <property type="entry name" value="SECY/SEC61-ALPHA FAMILY MEMBER"/>
    <property type="match status" value="1"/>
</dbReference>
<gene>
    <name evidence="12" type="ORF">APUTEX25_002909</name>
</gene>
<name>A0A3M7L4C6_AUXPR</name>
<organism evidence="12 13">
    <name type="scientific">Auxenochlorella protothecoides</name>
    <name type="common">Green microalga</name>
    <name type="synonym">Chlorella protothecoides</name>
    <dbReference type="NCBI Taxonomy" id="3075"/>
    <lineage>
        <taxon>Eukaryota</taxon>
        <taxon>Viridiplantae</taxon>
        <taxon>Chlorophyta</taxon>
        <taxon>core chlorophytes</taxon>
        <taxon>Trebouxiophyceae</taxon>
        <taxon>Chlorellales</taxon>
        <taxon>Chlorellaceae</taxon>
        <taxon>Auxenochlorella</taxon>
    </lineage>
</organism>
<evidence type="ECO:0000256" key="8">
    <source>
        <dbReference type="ARBA" id="ARBA00023136"/>
    </source>
</evidence>
<dbReference type="GO" id="GO:0016020">
    <property type="term" value="C:membrane"/>
    <property type="evidence" value="ECO:0007669"/>
    <property type="project" value="UniProtKB-SubCell"/>
</dbReference>
<dbReference type="Proteomes" id="UP000279271">
    <property type="component" value="Unassembled WGS sequence"/>
</dbReference>
<feature type="transmembrane region" description="Helical" evidence="11">
    <location>
        <begin position="371"/>
        <end position="390"/>
    </location>
</feature>
<evidence type="ECO:0000256" key="11">
    <source>
        <dbReference type="SAM" id="Phobius"/>
    </source>
</evidence>
<dbReference type="EMBL" id="QOKY01000135">
    <property type="protein sequence ID" value="RMZ56820.1"/>
    <property type="molecule type" value="Genomic_DNA"/>
</dbReference>
<evidence type="ECO:0000256" key="1">
    <source>
        <dbReference type="ARBA" id="ARBA00004141"/>
    </source>
</evidence>
<protein>
    <recommendedName>
        <fullName evidence="9">CpSecY</fullName>
    </recommendedName>
</protein>
<keyword evidence="3" id="KW-0813">Transport</keyword>
<evidence type="ECO:0000256" key="4">
    <source>
        <dbReference type="ARBA" id="ARBA00022692"/>
    </source>
</evidence>
<proteinExistence type="inferred from homology"/>
<evidence type="ECO:0000256" key="6">
    <source>
        <dbReference type="ARBA" id="ARBA00022989"/>
    </source>
</evidence>
<dbReference type="PRINTS" id="PR00303">
    <property type="entry name" value="SECYTRNLCASE"/>
</dbReference>
<keyword evidence="7" id="KW-0811">Translocation</keyword>
<comment type="caution">
    <text evidence="12">The sequence shown here is derived from an EMBL/GenBank/DDBJ whole genome shotgun (WGS) entry which is preliminary data.</text>
</comment>
<evidence type="ECO:0000256" key="3">
    <source>
        <dbReference type="ARBA" id="ARBA00022448"/>
    </source>
</evidence>
<comment type="similarity">
    <text evidence="2 10">Belongs to the SecY/SEC61-alpha family.</text>
</comment>
<dbReference type="Gene3D" id="1.10.3370.10">
    <property type="entry name" value="SecY subunit domain"/>
    <property type="match status" value="1"/>
</dbReference>
<evidence type="ECO:0000256" key="2">
    <source>
        <dbReference type="ARBA" id="ARBA00005751"/>
    </source>
</evidence>
<dbReference type="NCBIfam" id="TIGR00967">
    <property type="entry name" value="3a0501s007"/>
    <property type="match status" value="1"/>
</dbReference>
<dbReference type="HAMAP" id="MF_01465">
    <property type="entry name" value="SecY"/>
    <property type="match status" value="1"/>
</dbReference>
<dbReference type="InterPro" id="IPR023201">
    <property type="entry name" value="SecY_dom_sf"/>
</dbReference>
<feature type="transmembrane region" description="Helical" evidence="11">
    <location>
        <begin position="344"/>
        <end position="365"/>
    </location>
</feature>
<dbReference type="PIRSF" id="PIRSF004557">
    <property type="entry name" value="SecY"/>
    <property type="match status" value="1"/>
</dbReference>
<dbReference type="GO" id="GO:0015031">
    <property type="term" value="P:protein transport"/>
    <property type="evidence" value="ECO:0007669"/>
    <property type="project" value="UniProtKB-KW"/>
</dbReference>
<accession>A0A3M7L4C6</accession>
<evidence type="ECO:0000256" key="7">
    <source>
        <dbReference type="ARBA" id="ARBA00023010"/>
    </source>
</evidence>
<keyword evidence="5" id="KW-0653">Protein transport</keyword>
<feature type="transmembrane region" description="Helical" evidence="11">
    <location>
        <begin position="170"/>
        <end position="190"/>
    </location>
</feature>
<feature type="transmembrane region" description="Helical" evidence="11">
    <location>
        <begin position="288"/>
        <end position="309"/>
    </location>
</feature>
<sequence length="418" mass="43726">MTGAASKDEGNIVSQFFSGDLPKNTAILLALLVFSRLGVYIRLPGVDVDAFAASMQGGGLLGYIDTLSGGSISRLLATLSPSLKRLQREEGRAGRARFELYQKLASLGFAVAQAVGQLTYLRPYVPDFSLYWLASNSLVLTTGAMILVFVSRAGVADTISELKLGNGTSVLIFANIASALPSSVGAAVVAAGDGNVGALAAYILAFLLTTLGIVYVQEAERQIPMAYGSRYKAGGPLSQQAYLPFKVNATGVLPVIFASSLLAVPSTLARFTHSSTLAGAANALGPGGAFYLPVNVALIVGFNYLYTFLQFEPKELSEQLKKQGASIPGIRPGRNTAAFITQTLARMSVLGSAFLGALAIAPAIVEGLTGMTALRGFAGTSVLILVGVATDTARKFRAELAMGKYKDIDALYDNLDDL</sequence>
<evidence type="ECO:0000256" key="5">
    <source>
        <dbReference type="ARBA" id="ARBA00022927"/>
    </source>
</evidence>
<dbReference type="InterPro" id="IPR002208">
    <property type="entry name" value="SecY/SEC61-alpha"/>
</dbReference>
<feature type="transmembrane region" description="Helical" evidence="11">
    <location>
        <begin position="130"/>
        <end position="150"/>
    </location>
</feature>
<evidence type="ECO:0000313" key="13">
    <source>
        <dbReference type="Proteomes" id="UP000279271"/>
    </source>
</evidence>
<evidence type="ECO:0000256" key="10">
    <source>
        <dbReference type="RuleBase" id="RU004349"/>
    </source>
</evidence>
<dbReference type="SUPFAM" id="SSF103491">
    <property type="entry name" value="Preprotein translocase SecY subunit"/>
    <property type="match status" value="1"/>
</dbReference>
<keyword evidence="6 11" id="KW-1133">Transmembrane helix</keyword>
<evidence type="ECO:0000313" key="12">
    <source>
        <dbReference type="EMBL" id="RMZ56820.1"/>
    </source>
</evidence>
<feature type="transmembrane region" description="Helical" evidence="11">
    <location>
        <begin position="196"/>
        <end position="216"/>
    </location>
</feature>
<comment type="subcellular location">
    <subcellularLocation>
        <location evidence="1">Membrane</location>
        <topology evidence="1">Multi-pass membrane protein</topology>
    </subcellularLocation>
</comment>
<keyword evidence="4 11" id="KW-0812">Transmembrane</keyword>
<dbReference type="InterPro" id="IPR026593">
    <property type="entry name" value="SecY"/>
</dbReference>
<keyword evidence="8 11" id="KW-0472">Membrane</keyword>
<dbReference type="Pfam" id="PF00344">
    <property type="entry name" value="SecY"/>
    <property type="match status" value="1"/>
</dbReference>
<reference evidence="13" key="1">
    <citation type="journal article" date="2018" name="Algal Res.">
        <title>Characterization of plant carbon substrate utilization by Auxenochlorella protothecoides.</title>
        <authorList>
            <person name="Vogler B.W."/>
            <person name="Starkenburg S.R."/>
            <person name="Sudasinghe N."/>
            <person name="Schambach J.Y."/>
            <person name="Rollin J.A."/>
            <person name="Pattathil S."/>
            <person name="Barry A.N."/>
        </authorList>
    </citation>
    <scope>NUCLEOTIDE SEQUENCE [LARGE SCALE GENOMIC DNA]</scope>
    <source>
        <strain evidence="13">UTEX 25</strain>
    </source>
</reference>
<evidence type="ECO:0000256" key="9">
    <source>
        <dbReference type="ARBA" id="ARBA00031059"/>
    </source>
</evidence>
<dbReference type="AlphaFoldDB" id="A0A3M7L4C6"/>
<feature type="transmembrane region" description="Helical" evidence="11">
    <location>
        <begin position="247"/>
        <end position="268"/>
    </location>
</feature>